<dbReference type="InterPro" id="IPR023157">
    <property type="entry name" value="AGR-C-984p-like_sf"/>
</dbReference>
<reference evidence="1 2" key="1">
    <citation type="journal article" date="2015" name="Int. J. Syst. Evol. Microbiol.">
        <title>Gemmobacter intermedius sp. nov., isolated from a white stork (Ciconia ciconia).</title>
        <authorList>
            <person name="Kampfer P."/>
            <person name="Jerzak L."/>
            <person name="Wilharm G."/>
            <person name="Golke J."/>
            <person name="Busse H.J."/>
            <person name="Glaeser S.P."/>
        </authorList>
    </citation>
    <scope>NUCLEOTIDE SEQUENCE [LARGE SCALE GENOMIC DNA]</scope>
    <source>
        <strain evidence="1 2">119/4</strain>
    </source>
</reference>
<sequence>MSYLPALPSGAYIGWLSWQRQGAMHQKAFDNSAAQLRKADYFRENISKAVTAEALVSDRRLLDVALGAFGLSEDLNSRFFIRKVLEGGTLKEGALALRLSDPRYRELAAAFGYGDFSVPSTVLSDFPDKILSAWRERSMEVTLGQVNEPLRVALNAQRELPKIAEKKTTSENTKWFSIIGQPALRELFRKAFNLPVAFGALNLDRQVAILSEKSEALLGDPSPAQFTNPEKTEKLIRRYLLQTDRENVGAGSPSAATRGSAALALLSKSRR</sequence>
<protein>
    <submittedName>
        <fullName evidence="1">DUF1217 domain-containing protein</fullName>
    </submittedName>
</protein>
<organism evidence="1 2">
    <name type="scientific">Falsigemmobacter intermedius</name>
    <dbReference type="NCBI Taxonomy" id="1553448"/>
    <lineage>
        <taxon>Bacteria</taxon>
        <taxon>Pseudomonadati</taxon>
        <taxon>Pseudomonadota</taxon>
        <taxon>Alphaproteobacteria</taxon>
        <taxon>Rhodobacterales</taxon>
        <taxon>Paracoccaceae</taxon>
        <taxon>Falsigemmobacter</taxon>
    </lineage>
</organism>
<dbReference type="InterPro" id="IPR010626">
    <property type="entry name" value="DUF1217"/>
</dbReference>
<proteinExistence type="predicted"/>
<name>A0A3S3UUW6_9RHOB</name>
<comment type="caution">
    <text evidence="1">The sequence shown here is derived from an EMBL/GenBank/DDBJ whole genome shotgun (WGS) entry which is preliminary data.</text>
</comment>
<dbReference type="Pfam" id="PF06748">
    <property type="entry name" value="DUF1217"/>
    <property type="match status" value="1"/>
</dbReference>
<dbReference type="Gene3D" id="1.10.3700.10">
    <property type="entry name" value="AGR C 984p-like"/>
    <property type="match status" value="1"/>
</dbReference>
<dbReference type="EMBL" id="SBLC01000055">
    <property type="protein sequence ID" value="RWY36619.1"/>
    <property type="molecule type" value="Genomic_DNA"/>
</dbReference>
<dbReference type="Proteomes" id="UP000287168">
    <property type="component" value="Unassembled WGS sequence"/>
</dbReference>
<dbReference type="OrthoDB" id="7824597at2"/>
<gene>
    <name evidence="1" type="ORF">EP867_17755</name>
</gene>
<dbReference type="SUPFAM" id="SSF158837">
    <property type="entry name" value="AGR C 984p-like"/>
    <property type="match status" value="1"/>
</dbReference>
<accession>A0A3S3UUW6</accession>
<evidence type="ECO:0000313" key="2">
    <source>
        <dbReference type="Proteomes" id="UP000287168"/>
    </source>
</evidence>
<evidence type="ECO:0000313" key="1">
    <source>
        <dbReference type="EMBL" id="RWY36619.1"/>
    </source>
</evidence>
<dbReference type="AlphaFoldDB" id="A0A3S3UUW6"/>
<keyword evidence="2" id="KW-1185">Reference proteome</keyword>
<dbReference type="RefSeq" id="WP_128490802.1">
    <property type="nucleotide sequence ID" value="NZ_JBHLXB010000042.1"/>
</dbReference>